<evidence type="ECO:0000256" key="3">
    <source>
        <dbReference type="ARBA" id="ARBA00023008"/>
    </source>
</evidence>
<dbReference type="InterPro" id="IPR045087">
    <property type="entry name" value="Cu-oxidase_fam"/>
</dbReference>
<dbReference type="PROSITE" id="PS00079">
    <property type="entry name" value="MULTICOPPER_OXIDASE1"/>
    <property type="match status" value="1"/>
</dbReference>
<organism evidence="7 8">
    <name type="scientific">Profundibacter amoris</name>
    <dbReference type="NCBI Taxonomy" id="2171755"/>
    <lineage>
        <taxon>Bacteria</taxon>
        <taxon>Pseudomonadati</taxon>
        <taxon>Pseudomonadota</taxon>
        <taxon>Alphaproteobacteria</taxon>
        <taxon>Rhodobacterales</taxon>
        <taxon>Paracoccaceae</taxon>
        <taxon>Profundibacter</taxon>
    </lineage>
</organism>
<dbReference type="Pfam" id="PF07731">
    <property type="entry name" value="Cu-oxidase_2"/>
    <property type="match status" value="1"/>
</dbReference>
<feature type="domain" description="Plastocyanin-like" evidence="6">
    <location>
        <begin position="37"/>
        <end position="150"/>
    </location>
</feature>
<dbReference type="SUPFAM" id="SSF49503">
    <property type="entry name" value="Cupredoxins"/>
    <property type="match status" value="3"/>
</dbReference>
<protein>
    <submittedName>
        <fullName evidence="7">Multicopper oxidase family protein</fullName>
    </submittedName>
</protein>
<name>A0A347UCQ0_9RHOB</name>
<dbReference type="GO" id="GO:0005507">
    <property type="term" value="F:copper ion binding"/>
    <property type="evidence" value="ECO:0007669"/>
    <property type="project" value="InterPro"/>
</dbReference>
<evidence type="ECO:0000259" key="4">
    <source>
        <dbReference type="Pfam" id="PF00394"/>
    </source>
</evidence>
<dbReference type="InterPro" id="IPR001117">
    <property type="entry name" value="Cu-oxidase_2nd"/>
</dbReference>
<dbReference type="RefSeq" id="WP_118941286.1">
    <property type="nucleotide sequence ID" value="NZ_CP032125.1"/>
</dbReference>
<proteinExistence type="predicted"/>
<dbReference type="Proteomes" id="UP000261704">
    <property type="component" value="Chromosome"/>
</dbReference>
<keyword evidence="2" id="KW-0560">Oxidoreductase</keyword>
<reference evidence="7 8" key="1">
    <citation type="submission" date="2018-09" db="EMBL/GenBank/DDBJ databases">
        <title>Profundibacter amoris BAR1 gen. nov., sp. nov., a new member of the Roseobacter clade isolated at Lokis Castle Vent Field on the Arctic Mid-Oceanic Ridge.</title>
        <authorList>
            <person name="Le Moine Bauer S."/>
            <person name="Sjoeberg A.G."/>
            <person name="L'Haridon S."/>
            <person name="Stokke R."/>
            <person name="Roalkvam I."/>
            <person name="Steen I.H."/>
            <person name="Dahle H."/>
        </authorList>
    </citation>
    <scope>NUCLEOTIDE SEQUENCE [LARGE SCALE GENOMIC DNA]</scope>
    <source>
        <strain evidence="7 8">BAR1</strain>
    </source>
</reference>
<dbReference type="PROSITE" id="PS00080">
    <property type="entry name" value="MULTICOPPER_OXIDASE2"/>
    <property type="match status" value="1"/>
</dbReference>
<dbReference type="Gene3D" id="2.60.40.420">
    <property type="entry name" value="Cupredoxins - blue copper proteins"/>
    <property type="match status" value="3"/>
</dbReference>
<evidence type="ECO:0000259" key="5">
    <source>
        <dbReference type="Pfam" id="PF07731"/>
    </source>
</evidence>
<keyword evidence="3" id="KW-0186">Copper</keyword>
<dbReference type="KEGG" id="pamo:BAR1_00950"/>
<evidence type="ECO:0000313" key="7">
    <source>
        <dbReference type="EMBL" id="AXX96628.1"/>
    </source>
</evidence>
<dbReference type="InterPro" id="IPR008972">
    <property type="entry name" value="Cupredoxin"/>
</dbReference>
<evidence type="ECO:0000256" key="2">
    <source>
        <dbReference type="ARBA" id="ARBA00023002"/>
    </source>
</evidence>
<feature type="domain" description="Plastocyanin-like" evidence="5">
    <location>
        <begin position="353"/>
        <end position="457"/>
    </location>
</feature>
<keyword evidence="8" id="KW-1185">Reference proteome</keyword>
<dbReference type="InterPro" id="IPR011706">
    <property type="entry name" value="Cu-oxidase_C"/>
</dbReference>
<sequence length="458" mass="50769">MHNITRRQFFAGVSALALMPNIARATEIRELRAGTAKVQVAPAEYPQTDVWAFDGAVPGTMIRVGQGARVQRRLVNALKQDTAVHWHGLRIDNAMDGVPGLTQDAVKPDGDFLYDFTVPDAGTYWYHSHNQSTEQVARGLYGVLIVDEPNAPEVDHDIVVLMDDWRLTQQAQIADDFGQIHDWSHGGRLGNYIHARLFPDVPEVQKNQRLRLRFVNTATDRIMQFGMRGMTGHVVALDGMPLQQPMKAETMVLAPAQRVDFIVDITGDVGEKAQFLIQDRDQVFILSEIPIAGQQSVNPRDQVAALPPNPIAYLTDVSTARVAELRMTGGAMGGLRKAVYNGQEMDANELIENGQIWAFNGVAGMPGEPLAVVGKGETLRIPIVNDTVFPHAMHIHGNHFQEVRKDGTLGPLRDTILVQPNETREIAFIGENPGEWLFHCHMLSHQAAGMRTWVRVEA</sequence>
<evidence type="ECO:0000259" key="6">
    <source>
        <dbReference type="Pfam" id="PF07732"/>
    </source>
</evidence>
<dbReference type="PANTHER" id="PTHR11709">
    <property type="entry name" value="MULTI-COPPER OXIDASE"/>
    <property type="match status" value="1"/>
</dbReference>
<gene>
    <name evidence="7" type="ORF">BAR1_00950</name>
</gene>
<evidence type="ECO:0000313" key="8">
    <source>
        <dbReference type="Proteomes" id="UP000261704"/>
    </source>
</evidence>
<dbReference type="InterPro" id="IPR011707">
    <property type="entry name" value="Cu-oxidase-like_N"/>
</dbReference>
<dbReference type="Pfam" id="PF07732">
    <property type="entry name" value="Cu-oxidase_3"/>
    <property type="match status" value="1"/>
</dbReference>
<dbReference type="AlphaFoldDB" id="A0A347UCQ0"/>
<dbReference type="EMBL" id="CP032125">
    <property type="protein sequence ID" value="AXX96628.1"/>
    <property type="molecule type" value="Genomic_DNA"/>
</dbReference>
<dbReference type="InterPro" id="IPR033138">
    <property type="entry name" value="Cu_oxidase_CS"/>
</dbReference>
<dbReference type="GO" id="GO:0016491">
    <property type="term" value="F:oxidoreductase activity"/>
    <property type="evidence" value="ECO:0007669"/>
    <property type="project" value="UniProtKB-KW"/>
</dbReference>
<feature type="domain" description="Plastocyanin-like" evidence="4">
    <location>
        <begin position="203"/>
        <end position="268"/>
    </location>
</feature>
<dbReference type="OrthoDB" id="9757546at2"/>
<dbReference type="Pfam" id="PF00394">
    <property type="entry name" value="Cu-oxidase"/>
    <property type="match status" value="1"/>
</dbReference>
<dbReference type="CDD" id="cd13861">
    <property type="entry name" value="CuRO_1_CumA_like"/>
    <property type="match status" value="1"/>
</dbReference>
<dbReference type="InterPro" id="IPR002355">
    <property type="entry name" value="Cu_oxidase_Cu_BS"/>
</dbReference>
<keyword evidence="1" id="KW-0479">Metal-binding</keyword>
<accession>A0A347UCQ0</accession>
<dbReference type="PANTHER" id="PTHR11709:SF394">
    <property type="entry name" value="FI03373P-RELATED"/>
    <property type="match status" value="1"/>
</dbReference>
<evidence type="ECO:0000256" key="1">
    <source>
        <dbReference type="ARBA" id="ARBA00022723"/>
    </source>
</evidence>